<evidence type="ECO:0000313" key="3">
    <source>
        <dbReference type="Proteomes" id="UP000187085"/>
    </source>
</evidence>
<feature type="region of interest" description="Disordered" evidence="1">
    <location>
        <begin position="1"/>
        <end position="20"/>
    </location>
</feature>
<feature type="compositionally biased region" description="Basic residues" evidence="1">
    <location>
        <begin position="81"/>
        <end position="90"/>
    </location>
</feature>
<organism evidence="2 3">
    <name type="scientific">Tersicoccus phoenicis</name>
    <dbReference type="NCBI Taxonomy" id="554083"/>
    <lineage>
        <taxon>Bacteria</taxon>
        <taxon>Bacillati</taxon>
        <taxon>Actinomycetota</taxon>
        <taxon>Actinomycetes</taxon>
        <taxon>Micrococcales</taxon>
        <taxon>Micrococcaceae</taxon>
        <taxon>Tersicoccus</taxon>
    </lineage>
</organism>
<accession>A0A1R1L5S0</accession>
<dbReference type="NCBIfam" id="TIGR01643">
    <property type="entry name" value="YD_repeat_2x"/>
    <property type="match status" value="1"/>
</dbReference>
<name>A0A1R1L5S0_9MICC</name>
<reference evidence="2 3" key="1">
    <citation type="submission" date="2016-12" db="EMBL/GenBank/DDBJ databases">
        <title>Draft genome of Tersicoccus phoenicis 1P05MA.</title>
        <authorList>
            <person name="Nakajima Y."/>
            <person name="Yoshizawa S."/>
            <person name="Nakamura K."/>
            <person name="Ogura Y."/>
            <person name="Hayashi T."/>
            <person name="Kogure K."/>
        </authorList>
    </citation>
    <scope>NUCLEOTIDE SEQUENCE [LARGE SCALE GENOMIC DNA]</scope>
    <source>
        <strain evidence="2 3">1p05MA</strain>
    </source>
</reference>
<protein>
    <submittedName>
        <fullName evidence="2">Uncharacterized protein</fullName>
    </submittedName>
</protein>
<feature type="non-terminal residue" evidence="2">
    <location>
        <position position="1"/>
    </location>
</feature>
<sequence>NTAANTKYLATSSTDDAGNTSAYTFNGAGNRLTSTDALAAQAVLTYNPDGTVATATAPGNGSNRTVYGYNTDHSSPLSPRWRGRAWARSG</sequence>
<evidence type="ECO:0000256" key="1">
    <source>
        <dbReference type="SAM" id="MobiDB-lite"/>
    </source>
</evidence>
<dbReference type="RefSeq" id="WP_143588240.1">
    <property type="nucleotide sequence ID" value="NZ_MRDE01000127.1"/>
</dbReference>
<evidence type="ECO:0000313" key="2">
    <source>
        <dbReference type="EMBL" id="OMH22905.1"/>
    </source>
</evidence>
<dbReference type="Proteomes" id="UP000187085">
    <property type="component" value="Unassembled WGS sequence"/>
</dbReference>
<dbReference type="AlphaFoldDB" id="A0A1R1L5S0"/>
<dbReference type="OrthoDB" id="166951at2"/>
<dbReference type="EMBL" id="MRDE01000127">
    <property type="protein sequence ID" value="OMH22905.1"/>
    <property type="molecule type" value="Genomic_DNA"/>
</dbReference>
<feature type="region of interest" description="Disordered" evidence="1">
    <location>
        <begin position="67"/>
        <end position="90"/>
    </location>
</feature>
<gene>
    <name evidence="2" type="ORF">BKD30_15405</name>
</gene>
<proteinExistence type="predicted"/>
<dbReference type="STRING" id="554083.BKD30_15405"/>
<keyword evidence="3" id="KW-1185">Reference proteome</keyword>
<dbReference type="InterPro" id="IPR006530">
    <property type="entry name" value="YD"/>
</dbReference>
<comment type="caution">
    <text evidence="2">The sequence shown here is derived from an EMBL/GenBank/DDBJ whole genome shotgun (WGS) entry which is preliminary data.</text>
</comment>